<evidence type="ECO:0000259" key="1">
    <source>
        <dbReference type="Pfam" id="PF03235"/>
    </source>
</evidence>
<dbReference type="InterPro" id="IPR004919">
    <property type="entry name" value="GmrSD_N"/>
</dbReference>
<geneLocation type="plasmid" evidence="3 4">
    <name>pMETHO01</name>
</geneLocation>
<dbReference type="RefSeq" id="WP_015313888.1">
    <property type="nucleotide sequence ID" value="NC_019972.1"/>
</dbReference>
<protein>
    <recommendedName>
        <fullName evidence="5">DUF262 domain-containing protein</fullName>
    </recommendedName>
</protein>
<dbReference type="GeneID" id="14401586"/>
<dbReference type="InterPro" id="IPR011089">
    <property type="entry name" value="GmrSD_C"/>
</dbReference>
<evidence type="ECO:0000313" key="4">
    <source>
        <dbReference type="Proteomes" id="UP000010866"/>
    </source>
</evidence>
<keyword evidence="3" id="KW-0614">Plasmid</keyword>
<evidence type="ECO:0008006" key="5">
    <source>
        <dbReference type="Google" id="ProtNLM"/>
    </source>
</evidence>
<dbReference type="PANTHER" id="PTHR35149:SF2">
    <property type="entry name" value="DUF262 DOMAIN-CONTAINING PROTEIN"/>
    <property type="match status" value="1"/>
</dbReference>
<dbReference type="AlphaFoldDB" id="L0L074"/>
<name>L0L074_METHD</name>
<evidence type="ECO:0000259" key="2">
    <source>
        <dbReference type="Pfam" id="PF07510"/>
    </source>
</evidence>
<dbReference type="PANTHER" id="PTHR35149">
    <property type="entry name" value="SLL5132 PROTEIN"/>
    <property type="match status" value="1"/>
</dbReference>
<dbReference type="Pfam" id="PF07510">
    <property type="entry name" value="GmrSD_C"/>
    <property type="match status" value="1"/>
</dbReference>
<dbReference type="Pfam" id="PF03235">
    <property type="entry name" value="GmrSD_N"/>
    <property type="match status" value="1"/>
</dbReference>
<dbReference type="HOGENOM" id="CLU_011736_6_0_2"/>
<sequence>MKTGASIEAKEYPVSKVFSSDYSFVIPNYQRPYSWKIDHVEALLDDISYFAFQDDQVEELKPYFLGSIVLIKKTERSNYEVIDGQQRLTTLTILLSVIREILNDSEAQKVLTDLIYDKESFITGTKANYRLQLRRKDQDFFNQYIQRENGLKEIPQEVILSDSQTNIRENTAYLLKRLQDEYTEQKIKTLAAYIVQKCFFVVVSTPDEESAFRIFSVLNDRGMQLSNADILKAEIIGEIQGAKEQDVYSQKWEDQEEEIGREDFNNLFAYIRMIHLKTKPKETILKEIRDYVKPKDKPKDFIDNELIPYIQAFQDIKNSSFESSTHAETVNQYLNWLNQLDNNDWVPPALSYIAKWRKKDTKKIVDFLTLLERLAFGIQVMRFDINRRIEKYGKILDAIEKEDENPEILKVSLSLTPEEKIKIINGLDGEVYNTQFCKYLLLRIDENLSDGSAHYNYPILSIEHVLPQNPKPDSEWMRLFPSEEERKSLINRLGNLVLLSRRKNSIAQNYDFEKKKTSYFTSGGVAPLPLTTTVIRTEKWTPDEIVSRQKTYIEMCIKIWNLNT</sequence>
<organism evidence="3 4">
    <name type="scientific">Methanomethylovorans hollandica (strain DSM 15978 / NBRC 107637 / DMS1)</name>
    <dbReference type="NCBI Taxonomy" id="867904"/>
    <lineage>
        <taxon>Archaea</taxon>
        <taxon>Methanobacteriati</taxon>
        <taxon>Methanobacteriota</taxon>
        <taxon>Stenosarchaea group</taxon>
        <taxon>Methanomicrobia</taxon>
        <taxon>Methanosarcinales</taxon>
        <taxon>Methanosarcinaceae</taxon>
        <taxon>Methanomethylovorans</taxon>
    </lineage>
</organism>
<feature type="domain" description="GmrSD restriction endonucleases C-terminal" evidence="2">
    <location>
        <begin position="431"/>
        <end position="554"/>
    </location>
</feature>
<dbReference type="KEGG" id="mhz:Metho_2624"/>
<dbReference type="EMBL" id="CP003363">
    <property type="protein sequence ID" value="AGB50756.1"/>
    <property type="molecule type" value="Genomic_DNA"/>
</dbReference>
<gene>
    <name evidence="3" type="ordered locus">Metho_2624</name>
</gene>
<evidence type="ECO:0000313" key="3">
    <source>
        <dbReference type="EMBL" id="AGB50756.1"/>
    </source>
</evidence>
<dbReference type="Proteomes" id="UP000010866">
    <property type="component" value="Plasmid pMETHO01"/>
</dbReference>
<proteinExistence type="predicted"/>
<keyword evidence="4" id="KW-1185">Reference proteome</keyword>
<feature type="domain" description="GmrSD restriction endonucleases N-terminal" evidence="1">
    <location>
        <begin position="15"/>
        <end position="235"/>
    </location>
</feature>
<reference evidence="4" key="1">
    <citation type="submission" date="2012-02" db="EMBL/GenBank/DDBJ databases">
        <title>Complete sequence of plasmid of Methanomethylovorans hollandica DSM 15978.</title>
        <authorList>
            <person name="Lucas S."/>
            <person name="Copeland A."/>
            <person name="Lapidus A."/>
            <person name="Glavina del Rio T."/>
            <person name="Dalin E."/>
            <person name="Tice H."/>
            <person name="Bruce D."/>
            <person name="Goodwin L."/>
            <person name="Pitluck S."/>
            <person name="Peters L."/>
            <person name="Mikhailova N."/>
            <person name="Held B."/>
            <person name="Kyrpides N."/>
            <person name="Mavromatis K."/>
            <person name="Ivanova N."/>
            <person name="Brettin T."/>
            <person name="Detter J.C."/>
            <person name="Han C."/>
            <person name="Larimer F."/>
            <person name="Land M."/>
            <person name="Hauser L."/>
            <person name="Markowitz V."/>
            <person name="Cheng J.-F."/>
            <person name="Hugenholtz P."/>
            <person name="Woyke T."/>
            <person name="Wu D."/>
            <person name="Spring S."/>
            <person name="Schroeder M."/>
            <person name="Brambilla E."/>
            <person name="Klenk H.-P."/>
            <person name="Eisen J.A."/>
        </authorList>
    </citation>
    <scope>NUCLEOTIDE SEQUENCE [LARGE SCALE GENOMIC DNA]</scope>
    <source>
        <strain evidence="4">DSM 15978 / NBRC 107637 / DMS1</strain>
        <plasmid evidence="4">Plasmid pMETHO01</plasmid>
    </source>
</reference>
<dbReference type="OrthoDB" id="318965at2157"/>
<accession>L0L074</accession>